<gene>
    <name evidence="1" type="ORF">ACFQGB_18575</name>
</gene>
<dbReference type="Proteomes" id="UP001596395">
    <property type="component" value="Unassembled WGS sequence"/>
</dbReference>
<keyword evidence="2" id="KW-1185">Reference proteome</keyword>
<name>A0ABD5VHB4_9EURY</name>
<dbReference type="EMBL" id="JBHSXN010000004">
    <property type="protein sequence ID" value="MFC6954877.1"/>
    <property type="molecule type" value="Genomic_DNA"/>
</dbReference>
<comment type="caution">
    <text evidence="1">The sequence shown here is derived from an EMBL/GenBank/DDBJ whole genome shotgun (WGS) entry which is preliminary data.</text>
</comment>
<dbReference type="SUPFAM" id="SSF56747">
    <property type="entry name" value="Prim-pol domain"/>
    <property type="match status" value="1"/>
</dbReference>
<proteinExistence type="predicted"/>
<evidence type="ECO:0000313" key="2">
    <source>
        <dbReference type="Proteomes" id="UP001596395"/>
    </source>
</evidence>
<reference evidence="1 2" key="1">
    <citation type="journal article" date="2019" name="Int. J. Syst. Evol. Microbiol.">
        <title>The Global Catalogue of Microorganisms (GCM) 10K type strain sequencing project: providing services to taxonomists for standard genome sequencing and annotation.</title>
        <authorList>
            <consortium name="The Broad Institute Genomics Platform"/>
            <consortium name="The Broad Institute Genome Sequencing Center for Infectious Disease"/>
            <person name="Wu L."/>
            <person name="Ma J."/>
        </authorList>
    </citation>
    <scope>NUCLEOTIDE SEQUENCE [LARGE SCALE GENOMIC DNA]</scope>
    <source>
        <strain evidence="1 2">GX26</strain>
    </source>
</reference>
<dbReference type="RefSeq" id="WP_336351819.1">
    <property type="nucleotide sequence ID" value="NZ_JAZAQL010000004.1"/>
</dbReference>
<accession>A0ABD5VHB4</accession>
<dbReference type="AlphaFoldDB" id="A0ABD5VHB4"/>
<protein>
    <submittedName>
        <fullName evidence="1">DNA primase</fullName>
    </submittedName>
</protein>
<dbReference type="Gene3D" id="3.90.920.10">
    <property type="entry name" value="DNA primase, PRIM domain"/>
    <property type="match status" value="1"/>
</dbReference>
<sequence>MMWRQATREEIQTYYREEFTQHLAERPEHITATGPLQFALAFRESYPTRTDGRPPRDFIRRDTRTDDGHSTHFDHMGDVLDFIRNPVRNDPLGDLADPDTIEQRDPVPDAVYYALDHWSRSWLIMVDIDAKDIARDRATRLLRDSGVDPDGCTTDDILATAGVLDGPPLDYPYEFTDIQTAIEQGFEVADVFETRFNAEETQVFYTGQGVHVYLYDDDHPHAWDEASREVLNTVLTERHGIAVDEQVTSDRRRVARLPGSLHADVSRIVTPIDNPGFDPRTDATPEFLA</sequence>
<evidence type="ECO:0000313" key="1">
    <source>
        <dbReference type="EMBL" id="MFC6954877.1"/>
    </source>
</evidence>
<organism evidence="1 2">
    <name type="scientific">Halorubellus litoreus</name>
    <dbReference type="NCBI Taxonomy" id="755308"/>
    <lineage>
        <taxon>Archaea</taxon>
        <taxon>Methanobacteriati</taxon>
        <taxon>Methanobacteriota</taxon>
        <taxon>Stenosarchaea group</taxon>
        <taxon>Halobacteria</taxon>
        <taxon>Halobacteriales</taxon>
        <taxon>Halorubellaceae</taxon>
        <taxon>Halorubellus</taxon>
    </lineage>
</organism>